<evidence type="ECO:0000313" key="2">
    <source>
        <dbReference type="EMBL" id="MYL18847.1"/>
    </source>
</evidence>
<dbReference type="CDD" id="cd02883">
    <property type="entry name" value="NUDIX_Hydrolase"/>
    <property type="match status" value="1"/>
</dbReference>
<comment type="caution">
    <text evidence="2">The sequence shown here is derived from an EMBL/GenBank/DDBJ whole genome shotgun (WGS) entry which is preliminary data.</text>
</comment>
<accession>A0A845DXR5</accession>
<dbReference type="InterPro" id="IPR000086">
    <property type="entry name" value="NUDIX_hydrolase_dom"/>
</dbReference>
<dbReference type="PROSITE" id="PS51462">
    <property type="entry name" value="NUDIX"/>
    <property type="match status" value="1"/>
</dbReference>
<gene>
    <name evidence="2" type="ORF">GLW04_03030</name>
</gene>
<dbReference type="Pfam" id="PF00293">
    <property type="entry name" value="NUDIX"/>
    <property type="match status" value="1"/>
</dbReference>
<dbReference type="Gene3D" id="3.90.79.10">
    <property type="entry name" value="Nucleoside Triphosphate Pyrophosphohydrolase"/>
    <property type="match status" value="1"/>
</dbReference>
<organism evidence="2 3">
    <name type="scientific">Halobacillus litoralis</name>
    <dbReference type="NCBI Taxonomy" id="45668"/>
    <lineage>
        <taxon>Bacteria</taxon>
        <taxon>Bacillati</taxon>
        <taxon>Bacillota</taxon>
        <taxon>Bacilli</taxon>
        <taxon>Bacillales</taxon>
        <taxon>Bacillaceae</taxon>
        <taxon>Halobacillus</taxon>
    </lineage>
</organism>
<proteinExistence type="predicted"/>
<evidence type="ECO:0000313" key="3">
    <source>
        <dbReference type="Proteomes" id="UP000460949"/>
    </source>
</evidence>
<reference evidence="2 3" key="1">
    <citation type="submission" date="2019-11" db="EMBL/GenBank/DDBJ databases">
        <title>Genome sequences of 17 halophilic strains isolated from different environments.</title>
        <authorList>
            <person name="Furrow R.E."/>
        </authorList>
    </citation>
    <scope>NUCLEOTIDE SEQUENCE [LARGE SCALE GENOMIC DNA]</scope>
    <source>
        <strain evidence="2 3">22511_23_Filter</strain>
    </source>
</reference>
<evidence type="ECO:0000259" key="1">
    <source>
        <dbReference type="PROSITE" id="PS51462"/>
    </source>
</evidence>
<dbReference type="AlphaFoldDB" id="A0A845DXR5"/>
<dbReference type="SUPFAM" id="SSF55811">
    <property type="entry name" value="Nudix"/>
    <property type="match status" value="1"/>
</dbReference>
<sequence length="149" mass="16605">MPGRSLMRCGKDSRILLIQRSAEEEHAGGLYSLPGGKMEFSPDSLHVLEDNVRREIKEEIGITLGGELTYVHSSTFLIGDTQVLNLVFLATDFTGEPWIRSPEEVSGIVWIDPGEQEGPDPSMDSRQYQESGGMSYENLFLTKNSNVLR</sequence>
<dbReference type="InterPro" id="IPR015797">
    <property type="entry name" value="NUDIX_hydrolase-like_dom_sf"/>
</dbReference>
<dbReference type="Proteomes" id="UP000460949">
    <property type="component" value="Unassembled WGS sequence"/>
</dbReference>
<name>A0A845DXR5_9BACI</name>
<dbReference type="EMBL" id="WMET01000001">
    <property type="protein sequence ID" value="MYL18847.1"/>
    <property type="molecule type" value="Genomic_DNA"/>
</dbReference>
<feature type="domain" description="Nudix hydrolase" evidence="1">
    <location>
        <begin position="1"/>
        <end position="134"/>
    </location>
</feature>
<protein>
    <submittedName>
        <fullName evidence="2">NUDIX domain-containing protein</fullName>
    </submittedName>
</protein>